<proteinExistence type="predicted"/>
<feature type="compositionally biased region" description="Low complexity" evidence="1">
    <location>
        <begin position="158"/>
        <end position="167"/>
    </location>
</feature>
<dbReference type="Gene3D" id="1.10.260.40">
    <property type="entry name" value="lambda repressor-like DNA-binding domains"/>
    <property type="match status" value="1"/>
</dbReference>
<dbReference type="InterPro" id="IPR010982">
    <property type="entry name" value="Lambda_DNA-bd_dom_sf"/>
</dbReference>
<comment type="caution">
    <text evidence="3">The sequence shown here is derived from an EMBL/GenBank/DDBJ whole genome shotgun (WGS) entry which is preliminary data.</text>
</comment>
<dbReference type="InterPro" id="IPR001387">
    <property type="entry name" value="Cro/C1-type_HTH"/>
</dbReference>
<gene>
    <name evidence="3" type="ORF">EKD02_02460</name>
    <name evidence="2" type="ORF">FP507_08840</name>
</gene>
<dbReference type="RefSeq" id="WP_126341545.1">
    <property type="nucleotide sequence ID" value="NZ_RXYJ01000002.1"/>
</dbReference>
<protein>
    <submittedName>
        <fullName evidence="2">Helix-turn-helix transcriptional regulator</fullName>
    </submittedName>
    <submittedName>
        <fullName evidence="3">XRE family transcriptional regulator</fullName>
    </submittedName>
</protein>
<name>A0A3S0LR16_CHLPH</name>
<dbReference type="Proteomes" id="UP000327458">
    <property type="component" value="Unassembled WGS sequence"/>
</dbReference>
<dbReference type="AlphaFoldDB" id="A0A3S0LR16"/>
<sequence length="167" mass="18265">MNKRTNNILPEGDIGVNLKAVISSMGLNQREFAELIGKKPTAISSFVKADAGCNPSNLVKDIIALGYNGNWFLTGKGEMKVAESGVQGEASVRYEQFGRALSEVLESFYPVLREGAREGGVTESKEDEPFVIPKPRDTPGPSPDISQEQYEELKNRRSSNASRSRIS</sequence>
<dbReference type="GO" id="GO:0003677">
    <property type="term" value="F:DNA binding"/>
    <property type="evidence" value="ECO:0007669"/>
    <property type="project" value="InterPro"/>
</dbReference>
<organism evidence="3 4">
    <name type="scientific">Chlorobium phaeovibrioides</name>
    <dbReference type="NCBI Taxonomy" id="1094"/>
    <lineage>
        <taxon>Bacteria</taxon>
        <taxon>Pseudomonadati</taxon>
        <taxon>Chlorobiota</taxon>
        <taxon>Chlorobiia</taxon>
        <taxon>Chlorobiales</taxon>
        <taxon>Chlorobiaceae</taxon>
        <taxon>Chlorobium/Pelodictyon group</taxon>
        <taxon>Chlorobium</taxon>
    </lineage>
</organism>
<reference evidence="2 5" key="2">
    <citation type="submission" date="2019-07" db="EMBL/GenBank/DDBJ databases">
        <title>Draft genome Sequence of Chlorobium phaeovibrioides sp. strain PhvTcv-s14, from the Phylum Chlorobi.</title>
        <authorList>
            <person name="Babenko V."/>
            <person name="Boldyreva D."/>
            <person name="Kanygina A."/>
            <person name="Selezneva O."/>
            <person name="Akopiyan T."/>
            <person name="Lunina O."/>
        </authorList>
    </citation>
    <scope>NUCLEOTIDE SEQUENCE [LARGE SCALE GENOMIC DNA]</scope>
    <source>
        <strain evidence="2 5">GrTcv12</strain>
    </source>
</reference>
<evidence type="ECO:0000256" key="1">
    <source>
        <dbReference type="SAM" id="MobiDB-lite"/>
    </source>
</evidence>
<dbReference type="CDD" id="cd00093">
    <property type="entry name" value="HTH_XRE"/>
    <property type="match status" value="1"/>
</dbReference>
<dbReference type="Proteomes" id="UP000279908">
    <property type="component" value="Unassembled WGS sequence"/>
</dbReference>
<evidence type="ECO:0000313" key="5">
    <source>
        <dbReference type="Proteomes" id="UP000327458"/>
    </source>
</evidence>
<reference evidence="3 4" key="1">
    <citation type="submission" date="2018-12" db="EMBL/GenBank/DDBJ databases">
        <authorList>
            <person name="Lunina O.N."/>
            <person name="Grouzdev D.S."/>
            <person name="Gorlenko V.M."/>
            <person name="Savvichev A.S."/>
        </authorList>
    </citation>
    <scope>NUCLEOTIDE SEQUENCE [LARGE SCALE GENOMIC DNA]</scope>
    <source>
        <strain evidence="3 4">BrKhr-17</strain>
    </source>
</reference>
<feature type="region of interest" description="Disordered" evidence="1">
    <location>
        <begin position="118"/>
        <end position="167"/>
    </location>
</feature>
<dbReference type="EMBL" id="VMRG01000001">
    <property type="protein sequence ID" value="KAA6233134.1"/>
    <property type="molecule type" value="Genomic_DNA"/>
</dbReference>
<dbReference type="SUPFAM" id="SSF47413">
    <property type="entry name" value="lambda repressor-like DNA-binding domains"/>
    <property type="match status" value="1"/>
</dbReference>
<evidence type="ECO:0000313" key="4">
    <source>
        <dbReference type="Proteomes" id="UP000279908"/>
    </source>
</evidence>
<evidence type="ECO:0000313" key="2">
    <source>
        <dbReference type="EMBL" id="KAA6233134.1"/>
    </source>
</evidence>
<evidence type="ECO:0000313" key="3">
    <source>
        <dbReference type="EMBL" id="RTY39555.1"/>
    </source>
</evidence>
<dbReference type="EMBL" id="RXYK01000002">
    <property type="protein sequence ID" value="RTY39555.1"/>
    <property type="molecule type" value="Genomic_DNA"/>
</dbReference>
<accession>A0A3S0LR16</accession>